<sequence>MSKATNQIPGEWARLEMSERAGAVRFSVHVRPRSSRCSILGVREGALDVALTAPPAEGAANEELRKLLSKVLEVRRADVNILVGVSSRSKLLEINGTSSTTVREQFSKAKR</sequence>
<reference evidence="3 4" key="1">
    <citation type="submission" date="2019-10" db="EMBL/GenBank/DDBJ databases">
        <title>A soil myxobacterium in the family Polyangiaceae.</title>
        <authorList>
            <person name="Li Y."/>
            <person name="Wang J."/>
        </authorList>
    </citation>
    <scope>NUCLEOTIDE SEQUENCE [LARGE SCALE GENOMIC DNA]</scope>
    <source>
        <strain evidence="3 4">DSM 14734</strain>
    </source>
</reference>
<dbReference type="PANTHER" id="PTHR13420:SF7">
    <property type="entry name" value="UPF0235 PROTEIN C15ORF40"/>
    <property type="match status" value="1"/>
</dbReference>
<dbReference type="HAMAP" id="MF_00634">
    <property type="entry name" value="UPF0235"/>
    <property type="match status" value="1"/>
</dbReference>
<dbReference type="InterPro" id="IPR003746">
    <property type="entry name" value="DUF167"/>
</dbReference>
<evidence type="ECO:0000313" key="3">
    <source>
        <dbReference type="EMBL" id="MRG94577.1"/>
    </source>
</evidence>
<dbReference type="PANTHER" id="PTHR13420">
    <property type="entry name" value="UPF0235 PROTEIN C15ORF40"/>
    <property type="match status" value="1"/>
</dbReference>
<dbReference type="RefSeq" id="WP_153821415.1">
    <property type="nucleotide sequence ID" value="NZ_WJIE01000006.1"/>
</dbReference>
<evidence type="ECO:0000313" key="4">
    <source>
        <dbReference type="Proteomes" id="UP000440224"/>
    </source>
</evidence>
<dbReference type="EMBL" id="WJIE01000006">
    <property type="protein sequence ID" value="MRG94577.1"/>
    <property type="molecule type" value="Genomic_DNA"/>
</dbReference>
<accession>A0A6N7PSF0</accession>
<dbReference type="NCBIfam" id="TIGR00251">
    <property type="entry name" value="DUF167 family protein"/>
    <property type="match status" value="1"/>
</dbReference>
<dbReference type="SUPFAM" id="SSF69786">
    <property type="entry name" value="YggU-like"/>
    <property type="match status" value="1"/>
</dbReference>
<comment type="caution">
    <text evidence="3">The sequence shown here is derived from an EMBL/GenBank/DDBJ whole genome shotgun (WGS) entry which is preliminary data.</text>
</comment>
<gene>
    <name evidence="3" type="ORF">GF068_22040</name>
</gene>
<proteinExistence type="inferred from homology"/>
<dbReference type="Gene3D" id="3.30.1200.10">
    <property type="entry name" value="YggU-like"/>
    <property type="match status" value="1"/>
</dbReference>
<protein>
    <recommendedName>
        <fullName evidence="2">UPF0235 protein GF068_22040</fullName>
    </recommendedName>
</protein>
<dbReference type="Proteomes" id="UP000440224">
    <property type="component" value="Unassembled WGS sequence"/>
</dbReference>
<evidence type="ECO:0000256" key="1">
    <source>
        <dbReference type="ARBA" id="ARBA00010364"/>
    </source>
</evidence>
<dbReference type="InterPro" id="IPR036591">
    <property type="entry name" value="YggU-like_sf"/>
</dbReference>
<dbReference type="OrthoDB" id="9800587at2"/>
<organism evidence="3 4">
    <name type="scientific">Polyangium spumosum</name>
    <dbReference type="NCBI Taxonomy" id="889282"/>
    <lineage>
        <taxon>Bacteria</taxon>
        <taxon>Pseudomonadati</taxon>
        <taxon>Myxococcota</taxon>
        <taxon>Polyangia</taxon>
        <taxon>Polyangiales</taxon>
        <taxon>Polyangiaceae</taxon>
        <taxon>Polyangium</taxon>
    </lineage>
</organism>
<name>A0A6N7PSF0_9BACT</name>
<keyword evidence="4" id="KW-1185">Reference proteome</keyword>
<dbReference type="SMART" id="SM01152">
    <property type="entry name" value="DUF167"/>
    <property type="match status" value="1"/>
</dbReference>
<comment type="similarity">
    <text evidence="1 2">Belongs to the UPF0235 family.</text>
</comment>
<dbReference type="AlphaFoldDB" id="A0A6N7PSF0"/>
<dbReference type="GO" id="GO:0005737">
    <property type="term" value="C:cytoplasm"/>
    <property type="evidence" value="ECO:0007669"/>
    <property type="project" value="TreeGrafter"/>
</dbReference>
<evidence type="ECO:0000256" key="2">
    <source>
        <dbReference type="HAMAP-Rule" id="MF_00634"/>
    </source>
</evidence>
<dbReference type="Pfam" id="PF02594">
    <property type="entry name" value="DUF167"/>
    <property type="match status" value="1"/>
</dbReference>